<gene>
    <name evidence="3" type="ORF">AWR36_008135</name>
</gene>
<keyword evidence="4" id="KW-1185">Reference proteome</keyword>
<dbReference type="InterPro" id="IPR005184">
    <property type="entry name" value="DUF306_Meta_HslJ"/>
</dbReference>
<dbReference type="InterPro" id="IPR038670">
    <property type="entry name" value="HslJ-like_sf"/>
</dbReference>
<organism evidence="3 4">
    <name type="scientific">Microbulbifer flavimaris</name>
    <dbReference type="NCBI Taxonomy" id="1781068"/>
    <lineage>
        <taxon>Bacteria</taxon>
        <taxon>Pseudomonadati</taxon>
        <taxon>Pseudomonadota</taxon>
        <taxon>Gammaproteobacteria</taxon>
        <taxon>Cellvibrionales</taxon>
        <taxon>Microbulbiferaceae</taxon>
        <taxon>Microbulbifer</taxon>
    </lineage>
</organism>
<dbReference type="RefSeq" id="WP_082679480.1">
    <property type="nucleotide sequence ID" value="NZ_LRFG02000002.1"/>
</dbReference>
<reference evidence="3" key="1">
    <citation type="submission" date="2017-08" db="EMBL/GenBank/DDBJ databases">
        <title>Microbulbifer marisrubri sp. nov., a halophilic alphaproteobacterium isolated from marine sediment of the Yellow Sea, China.</title>
        <authorList>
            <person name="Zhang G."/>
            <person name="Xiong Q."/>
        </authorList>
    </citation>
    <scope>NUCLEOTIDE SEQUENCE [LARGE SCALE GENOMIC DNA]</scope>
    <source>
        <strain evidence="3">WRN-8</strain>
    </source>
</reference>
<comment type="caution">
    <text evidence="3">The sequence shown here is derived from an EMBL/GenBank/DDBJ whole genome shotgun (WGS) entry which is preliminary data.</text>
</comment>
<evidence type="ECO:0000313" key="4">
    <source>
        <dbReference type="Proteomes" id="UP000218427"/>
    </source>
</evidence>
<dbReference type="Pfam" id="PF03724">
    <property type="entry name" value="META"/>
    <property type="match status" value="1"/>
</dbReference>
<accession>A0ABX4I0W4</accession>
<feature type="signal peptide" evidence="1">
    <location>
        <begin position="1"/>
        <end position="21"/>
    </location>
</feature>
<dbReference type="PROSITE" id="PS51257">
    <property type="entry name" value="PROKAR_LIPOPROTEIN"/>
    <property type="match status" value="1"/>
</dbReference>
<feature type="domain" description="DUF306" evidence="2">
    <location>
        <begin position="38"/>
        <end position="154"/>
    </location>
</feature>
<dbReference type="EMBL" id="LRFG02000002">
    <property type="protein sequence ID" value="PCO05956.1"/>
    <property type="molecule type" value="Genomic_DNA"/>
</dbReference>
<dbReference type="Gene3D" id="2.40.128.270">
    <property type="match status" value="1"/>
</dbReference>
<evidence type="ECO:0000313" key="3">
    <source>
        <dbReference type="EMBL" id="PCO05956.1"/>
    </source>
</evidence>
<dbReference type="Proteomes" id="UP000218427">
    <property type="component" value="Unassembled WGS sequence"/>
</dbReference>
<sequence length="166" mass="18441">MLLRPAVVAAFALLPALSGCGMLGDSPTDPPLATQSVCDHQWLLKSLSVEGREHRSRLLWKKLWRDRPYFTCDELGYVRGSGGSNPYLGRFSLQDGGQILWSQAPKISRMGDVRDSSELEQDYLRALPQTDNLSVEGDALILESESGTTRIEFRRTETPPPPITNP</sequence>
<proteinExistence type="predicted"/>
<evidence type="ECO:0000259" key="2">
    <source>
        <dbReference type="Pfam" id="PF03724"/>
    </source>
</evidence>
<feature type="chain" id="PRO_5047505744" evidence="1">
    <location>
        <begin position="22"/>
        <end position="166"/>
    </location>
</feature>
<keyword evidence="1" id="KW-0732">Signal</keyword>
<name>A0ABX4I0W4_9GAMM</name>
<evidence type="ECO:0000256" key="1">
    <source>
        <dbReference type="SAM" id="SignalP"/>
    </source>
</evidence>
<protein>
    <submittedName>
        <fullName evidence="3">META domain-containing protein</fullName>
    </submittedName>
</protein>